<dbReference type="Gene3D" id="3.40.50.150">
    <property type="entry name" value="Vaccinia Virus protein VP39"/>
    <property type="match status" value="1"/>
</dbReference>
<organism evidence="1 2">
    <name type="scientific">Shewanella colwelliana</name>
    <name type="common">Alteromonas colwelliana</name>
    <dbReference type="NCBI Taxonomy" id="23"/>
    <lineage>
        <taxon>Bacteria</taxon>
        <taxon>Pseudomonadati</taxon>
        <taxon>Pseudomonadota</taxon>
        <taxon>Gammaproteobacteria</taxon>
        <taxon>Alteromonadales</taxon>
        <taxon>Shewanellaceae</taxon>
        <taxon>Shewanella</taxon>
    </lineage>
</organism>
<evidence type="ECO:0000313" key="1">
    <source>
        <dbReference type="EMBL" id="OEG72925.1"/>
    </source>
</evidence>
<dbReference type="STRING" id="23.BEL05_11750"/>
<dbReference type="FunFam" id="3.40.50.150:FF:000442">
    <property type="entry name" value="tRNA (Adenine22-N1)-methyltransferase TrmK"/>
    <property type="match status" value="1"/>
</dbReference>
<evidence type="ECO:0008006" key="3">
    <source>
        <dbReference type="Google" id="ProtNLM"/>
    </source>
</evidence>
<protein>
    <recommendedName>
        <fullName evidence="3">SAM-dependent methyltransferase</fullName>
    </recommendedName>
</protein>
<sequence>MKLSQRLHTIASMIDGHYSHIWDCCCDHGLLGATLLKQGRCDAMHFVDIVPSITNTLIAKLEQFYPLAALSQQTWHVHCLDVHALPLAQYRSQSPQLVIIAGVGGELTASFVKAIQQHALAIGQSVEFILCPVHHTYQLREALSSLTLGLVNEHLITENKRFYEILHLSSDATTPVSLVGDKIWSHHNTDINQHYLTRLLNHYRLAIKGATDETHAAMLREAISAYQALTPQQ</sequence>
<dbReference type="RefSeq" id="WP_069671956.1">
    <property type="nucleotide sequence ID" value="NZ_MCBT01000046.1"/>
</dbReference>
<dbReference type="SUPFAM" id="SSF53335">
    <property type="entry name" value="S-adenosyl-L-methionine-dependent methyltransferases"/>
    <property type="match status" value="1"/>
</dbReference>
<gene>
    <name evidence="1" type="ORF">BEL05_11750</name>
</gene>
<dbReference type="InterPro" id="IPR016876">
    <property type="entry name" value="UCP028234"/>
</dbReference>
<dbReference type="Pfam" id="PF12847">
    <property type="entry name" value="Methyltransf_18"/>
    <property type="match status" value="1"/>
</dbReference>
<dbReference type="InterPro" id="IPR029063">
    <property type="entry name" value="SAM-dependent_MTases_sf"/>
</dbReference>
<reference evidence="1 2" key="1">
    <citation type="submission" date="2016-07" db="EMBL/GenBank/DDBJ databases">
        <title>Whole-genome of two Shewanella species isolated from a digestive organ of sea cucumber Apostichopus japonicus Selenka 1867.</title>
        <authorList>
            <person name="Hong H.-H."/>
            <person name="Choi H."/>
            <person name="Cheon S."/>
            <person name="Oh J.-S."/>
            <person name="Lee H.-G."/>
            <person name="Park C."/>
        </authorList>
    </citation>
    <scope>NUCLEOTIDE SEQUENCE [LARGE SCALE GENOMIC DNA]</scope>
    <source>
        <strain evidence="1 2">CSB03KR</strain>
    </source>
</reference>
<name>A0A1E5IQX6_SHECO</name>
<dbReference type="AlphaFoldDB" id="A0A1E5IQX6"/>
<dbReference type="Proteomes" id="UP000095230">
    <property type="component" value="Unassembled WGS sequence"/>
</dbReference>
<proteinExistence type="predicted"/>
<comment type="caution">
    <text evidence="1">The sequence shown here is derived from an EMBL/GenBank/DDBJ whole genome shotgun (WGS) entry which is preliminary data.</text>
</comment>
<dbReference type="EMBL" id="MCBT01000046">
    <property type="protein sequence ID" value="OEG72925.1"/>
    <property type="molecule type" value="Genomic_DNA"/>
</dbReference>
<accession>A0A1E5IQX6</accession>
<dbReference type="OrthoDB" id="6862131at2"/>
<dbReference type="PIRSF" id="PIRSF028234">
    <property type="entry name" value="UCP028234"/>
    <property type="match status" value="1"/>
</dbReference>
<dbReference type="PANTHER" id="PTHR38451:SF1">
    <property type="entry name" value="TRNA (ADENINE(22)-N(1))-METHYLTRANSFERASE"/>
    <property type="match status" value="1"/>
</dbReference>
<dbReference type="PANTHER" id="PTHR38451">
    <property type="entry name" value="TRNA (ADENINE(22)-N(1))-METHYLTRANSFERASE"/>
    <property type="match status" value="1"/>
</dbReference>
<evidence type="ECO:0000313" key="2">
    <source>
        <dbReference type="Proteomes" id="UP000095230"/>
    </source>
</evidence>